<dbReference type="OrthoDB" id="6127067at2759"/>
<comment type="caution">
    <text evidence="10">The sequence shown here is derived from an EMBL/GenBank/DDBJ whole genome shotgun (WGS) entry which is preliminary data.</text>
</comment>
<evidence type="ECO:0000256" key="5">
    <source>
        <dbReference type="ARBA" id="ARBA00022741"/>
    </source>
</evidence>
<dbReference type="GO" id="GO:0019934">
    <property type="term" value="P:cGMP-mediated signaling"/>
    <property type="evidence" value="ECO:0007669"/>
    <property type="project" value="TreeGrafter"/>
</dbReference>
<dbReference type="Gene3D" id="3.90.1520.10">
    <property type="entry name" value="H-NOX domain"/>
    <property type="match status" value="1"/>
</dbReference>
<keyword evidence="4" id="KW-0479">Metal-binding</keyword>
<dbReference type="Pfam" id="PF07701">
    <property type="entry name" value="HNOBA"/>
    <property type="match status" value="1"/>
</dbReference>
<dbReference type="GO" id="GO:0000166">
    <property type="term" value="F:nucleotide binding"/>
    <property type="evidence" value="ECO:0007669"/>
    <property type="project" value="UniProtKB-KW"/>
</dbReference>
<keyword evidence="7" id="KW-0141">cGMP biosynthesis</keyword>
<dbReference type="Proteomes" id="UP000076858">
    <property type="component" value="Unassembled WGS sequence"/>
</dbReference>
<dbReference type="InterPro" id="IPR011645">
    <property type="entry name" value="HNOB_dom_associated"/>
</dbReference>
<dbReference type="GO" id="GO:0070482">
    <property type="term" value="P:response to oxygen levels"/>
    <property type="evidence" value="ECO:0007669"/>
    <property type="project" value="TreeGrafter"/>
</dbReference>
<dbReference type="GO" id="GO:0008074">
    <property type="term" value="C:guanylate cyclase complex, soluble"/>
    <property type="evidence" value="ECO:0007669"/>
    <property type="project" value="TreeGrafter"/>
</dbReference>
<dbReference type="InterPro" id="IPR038158">
    <property type="entry name" value="H-NOX_domain_sf"/>
</dbReference>
<feature type="non-terminal residue" evidence="10">
    <location>
        <position position="333"/>
    </location>
</feature>
<keyword evidence="11" id="KW-1185">Reference proteome</keyword>
<dbReference type="AlphaFoldDB" id="A0A162PJX0"/>
<evidence type="ECO:0000256" key="4">
    <source>
        <dbReference type="ARBA" id="ARBA00022723"/>
    </source>
</evidence>
<dbReference type="FunFam" id="3.90.1520.10:FF:000001">
    <property type="entry name" value="Guanylate cyclase soluble subunit beta-1"/>
    <property type="match status" value="1"/>
</dbReference>
<dbReference type="SUPFAM" id="SSF111126">
    <property type="entry name" value="Ligand-binding domain in the NO signalling and Golgi transport"/>
    <property type="match status" value="1"/>
</dbReference>
<gene>
    <name evidence="10" type="ORF">APZ42_014818</name>
</gene>
<evidence type="ECO:0000259" key="8">
    <source>
        <dbReference type="Pfam" id="PF07700"/>
    </source>
</evidence>
<name>A0A162PJX0_9CRUS</name>
<dbReference type="InterPro" id="IPR024096">
    <property type="entry name" value="NO_sig/Golgi_transp_ligand-bd"/>
</dbReference>
<dbReference type="GO" id="GO:0046872">
    <property type="term" value="F:metal ion binding"/>
    <property type="evidence" value="ECO:0007669"/>
    <property type="project" value="UniProtKB-KW"/>
</dbReference>
<accession>A0A162PJX0</accession>
<dbReference type="GO" id="GO:0020037">
    <property type="term" value="F:heme binding"/>
    <property type="evidence" value="ECO:0007669"/>
    <property type="project" value="InterPro"/>
</dbReference>
<dbReference type="InterPro" id="IPR011644">
    <property type="entry name" value="Heme_NO-bd"/>
</dbReference>
<sequence>MQPSKRIHVIIFRCACHYICQTSSPRISQVLEDTHTEWDFGVMEGTVAYVQQHSGIPTQGDTAVDHVDYGFVNYALELLVLENYGKDVWEQIKKEAEVNMEGHFLVRQIYEDDVTYNIVGAAERVLKVPANLLLEKFGEKFLDFCQDSGYDRILQVLGATPRDFLQNLDALHDHLATIYPGMKAPSFRCTDAPDGSLILHYYSDRPGLESIVIGIVNAVAKKLHKVDVDVKLLRSSQGSSGHGEFLIQEKNKAKTHQDTTADDVDLIFSSNEPKISSQLFCRAFPFHVLFDRNLSIKQVGDSLKRILPASIDRSDCKITDILRMVKLIFFFFF</sequence>
<dbReference type="Pfam" id="PF07700">
    <property type="entry name" value="HNOB"/>
    <property type="match status" value="1"/>
</dbReference>
<evidence type="ECO:0000313" key="11">
    <source>
        <dbReference type="Proteomes" id="UP000076858"/>
    </source>
</evidence>
<evidence type="ECO:0000256" key="6">
    <source>
        <dbReference type="ARBA" id="ARBA00023004"/>
    </source>
</evidence>
<dbReference type="EC" id="4.6.1.2" evidence="2"/>
<evidence type="ECO:0000256" key="7">
    <source>
        <dbReference type="ARBA" id="ARBA00023293"/>
    </source>
</evidence>
<protein>
    <recommendedName>
        <fullName evidence="2">guanylate cyclase</fullName>
        <ecNumber evidence="2">4.6.1.2</ecNumber>
    </recommendedName>
</protein>
<dbReference type="GO" id="GO:0004383">
    <property type="term" value="F:guanylate cyclase activity"/>
    <property type="evidence" value="ECO:0007669"/>
    <property type="project" value="UniProtKB-EC"/>
</dbReference>
<proteinExistence type="predicted"/>
<keyword evidence="3" id="KW-0349">Heme</keyword>
<keyword evidence="5" id="KW-0547">Nucleotide-binding</keyword>
<dbReference type="PANTHER" id="PTHR45655">
    <property type="entry name" value="GUANYLATE CYCLASE SOLUBLE SUBUNIT BETA-2"/>
    <property type="match status" value="1"/>
</dbReference>
<feature type="domain" description="Haem NO binding associated" evidence="9">
    <location>
        <begin position="274"/>
        <end position="326"/>
    </location>
</feature>
<dbReference type="PANTHER" id="PTHR45655:SF2">
    <property type="entry name" value="GUANYLATE CYCLASE SOLUBLE SUBUNIT BETA-1"/>
    <property type="match status" value="1"/>
</dbReference>
<evidence type="ECO:0000256" key="1">
    <source>
        <dbReference type="ARBA" id="ARBA00001971"/>
    </source>
</evidence>
<evidence type="ECO:0000256" key="3">
    <source>
        <dbReference type="ARBA" id="ARBA00022617"/>
    </source>
</evidence>
<organism evidence="10 11">
    <name type="scientific">Daphnia magna</name>
    <dbReference type="NCBI Taxonomy" id="35525"/>
    <lineage>
        <taxon>Eukaryota</taxon>
        <taxon>Metazoa</taxon>
        <taxon>Ecdysozoa</taxon>
        <taxon>Arthropoda</taxon>
        <taxon>Crustacea</taxon>
        <taxon>Branchiopoda</taxon>
        <taxon>Diplostraca</taxon>
        <taxon>Cladocera</taxon>
        <taxon>Anomopoda</taxon>
        <taxon>Daphniidae</taxon>
        <taxon>Daphnia</taxon>
    </lineage>
</organism>
<reference evidence="10 11" key="1">
    <citation type="submission" date="2016-03" db="EMBL/GenBank/DDBJ databases">
        <title>EvidentialGene: Evidence-directed Construction of Genes on Genomes.</title>
        <authorList>
            <person name="Gilbert D.G."/>
            <person name="Choi J.-H."/>
            <person name="Mockaitis K."/>
            <person name="Colbourne J."/>
            <person name="Pfrender M."/>
        </authorList>
    </citation>
    <scope>NUCLEOTIDE SEQUENCE [LARGE SCALE GENOMIC DNA]</scope>
    <source>
        <strain evidence="10 11">Xinb3</strain>
        <tissue evidence="10">Complete organism</tissue>
    </source>
</reference>
<keyword evidence="6" id="KW-0408">Iron</keyword>
<comment type="cofactor">
    <cofactor evidence="1">
        <name>heme</name>
        <dbReference type="ChEBI" id="CHEBI:30413"/>
    </cofactor>
</comment>
<dbReference type="InterPro" id="IPR042463">
    <property type="entry name" value="HNOB_dom_associated_sf"/>
</dbReference>
<feature type="domain" description="Heme NO-binding" evidence="8">
    <location>
        <begin position="69"/>
        <end position="231"/>
    </location>
</feature>
<evidence type="ECO:0000259" key="9">
    <source>
        <dbReference type="Pfam" id="PF07701"/>
    </source>
</evidence>
<dbReference type="STRING" id="35525.A0A162PJX0"/>
<evidence type="ECO:0000256" key="2">
    <source>
        <dbReference type="ARBA" id="ARBA00012202"/>
    </source>
</evidence>
<dbReference type="EMBL" id="LRGB01000509">
    <property type="protein sequence ID" value="KZS18909.1"/>
    <property type="molecule type" value="Genomic_DNA"/>
</dbReference>
<dbReference type="Gene3D" id="3.30.450.260">
    <property type="entry name" value="Haem NO binding associated domain"/>
    <property type="match status" value="1"/>
</dbReference>
<evidence type="ECO:0000313" key="10">
    <source>
        <dbReference type="EMBL" id="KZS18909.1"/>
    </source>
</evidence>